<keyword evidence="1" id="KW-1133">Transmembrane helix</keyword>
<comment type="caution">
    <text evidence="3">The sequence shown here is derived from an EMBL/GenBank/DDBJ whole genome shotgun (WGS) entry which is preliminary data.</text>
</comment>
<accession>A0A8H5B9N1</accession>
<feature type="transmembrane region" description="Helical" evidence="1">
    <location>
        <begin position="183"/>
        <end position="204"/>
    </location>
</feature>
<feature type="transmembrane region" description="Helical" evidence="1">
    <location>
        <begin position="225"/>
        <end position="246"/>
    </location>
</feature>
<dbReference type="InterPro" id="IPR045339">
    <property type="entry name" value="DUF6534"/>
</dbReference>
<evidence type="ECO:0000256" key="1">
    <source>
        <dbReference type="SAM" id="Phobius"/>
    </source>
</evidence>
<keyword evidence="1" id="KW-0472">Membrane</keyword>
<dbReference type="Proteomes" id="UP000567179">
    <property type="component" value="Unassembled WGS sequence"/>
</dbReference>
<organism evidence="3 4">
    <name type="scientific">Psilocybe cf. subviscida</name>
    <dbReference type="NCBI Taxonomy" id="2480587"/>
    <lineage>
        <taxon>Eukaryota</taxon>
        <taxon>Fungi</taxon>
        <taxon>Dikarya</taxon>
        <taxon>Basidiomycota</taxon>
        <taxon>Agaricomycotina</taxon>
        <taxon>Agaricomycetes</taxon>
        <taxon>Agaricomycetidae</taxon>
        <taxon>Agaricales</taxon>
        <taxon>Agaricineae</taxon>
        <taxon>Strophariaceae</taxon>
        <taxon>Psilocybe</taxon>
    </lineage>
</organism>
<sequence>MKGGSNISNVACIRFELFTCIMPLGTPPNVVLFTGPMLIGYMFNCMLFGALAVQVYLYTLSFPNDRPIFKYLVFGIFVIETAQTICLTHDMFKWLASGWGDLSQLVLVNWAWLDTPIMCGVVSCIVQLFYAYRVFILSRSKILWCLITVLSIAQLTSAIVAGVQLAIVDNLNELQAATHISTTLWLSGSALCDITITACISYYLSRNNTGMKETQMIINKLVRMTIETGALTATVATIDVALFLALPGRAYHIVPSVVIAKLYSNSLVMMMNARSSIKGRGSHISAGDVSEMHVARRSVVGSNVAGGIRGPVKLFTTTSNQVFDGSDKSTLDI</sequence>
<evidence type="ECO:0000313" key="4">
    <source>
        <dbReference type="Proteomes" id="UP000567179"/>
    </source>
</evidence>
<proteinExistence type="predicted"/>
<feature type="transmembrane region" description="Helical" evidence="1">
    <location>
        <begin position="38"/>
        <end position="59"/>
    </location>
</feature>
<keyword evidence="1" id="KW-0812">Transmembrane</keyword>
<feature type="transmembrane region" description="Helical" evidence="1">
    <location>
        <begin position="71"/>
        <end position="90"/>
    </location>
</feature>
<feature type="domain" description="DUF6534" evidence="2">
    <location>
        <begin position="189"/>
        <end position="276"/>
    </location>
</feature>
<reference evidence="3 4" key="1">
    <citation type="journal article" date="2020" name="ISME J.">
        <title>Uncovering the hidden diversity of litter-decomposition mechanisms in mushroom-forming fungi.</title>
        <authorList>
            <person name="Floudas D."/>
            <person name="Bentzer J."/>
            <person name="Ahren D."/>
            <person name="Johansson T."/>
            <person name="Persson P."/>
            <person name="Tunlid A."/>
        </authorList>
    </citation>
    <scope>NUCLEOTIDE SEQUENCE [LARGE SCALE GENOMIC DNA]</scope>
    <source>
        <strain evidence="3 4">CBS 101986</strain>
    </source>
</reference>
<dbReference type="Pfam" id="PF20152">
    <property type="entry name" value="DUF6534"/>
    <property type="match status" value="1"/>
</dbReference>
<dbReference type="AlphaFoldDB" id="A0A8H5B9N1"/>
<dbReference type="PANTHER" id="PTHR40465:SF1">
    <property type="entry name" value="DUF6534 DOMAIN-CONTAINING PROTEIN"/>
    <property type="match status" value="1"/>
</dbReference>
<dbReference type="OrthoDB" id="3223377at2759"/>
<feature type="transmembrane region" description="Helical" evidence="1">
    <location>
        <begin position="252"/>
        <end position="270"/>
    </location>
</feature>
<dbReference type="PANTHER" id="PTHR40465">
    <property type="entry name" value="CHROMOSOME 1, WHOLE GENOME SHOTGUN SEQUENCE"/>
    <property type="match status" value="1"/>
</dbReference>
<protein>
    <recommendedName>
        <fullName evidence="2">DUF6534 domain-containing protein</fullName>
    </recommendedName>
</protein>
<feature type="transmembrane region" description="Helical" evidence="1">
    <location>
        <begin position="142"/>
        <end position="163"/>
    </location>
</feature>
<evidence type="ECO:0000313" key="3">
    <source>
        <dbReference type="EMBL" id="KAF5319251.1"/>
    </source>
</evidence>
<keyword evidence="4" id="KW-1185">Reference proteome</keyword>
<gene>
    <name evidence="3" type="ORF">D9619_008327</name>
</gene>
<dbReference type="EMBL" id="JAACJJ010000029">
    <property type="protein sequence ID" value="KAF5319251.1"/>
    <property type="molecule type" value="Genomic_DNA"/>
</dbReference>
<name>A0A8H5B9N1_9AGAR</name>
<evidence type="ECO:0000259" key="2">
    <source>
        <dbReference type="Pfam" id="PF20152"/>
    </source>
</evidence>
<feature type="transmembrane region" description="Helical" evidence="1">
    <location>
        <begin position="110"/>
        <end position="130"/>
    </location>
</feature>